<organism evidence="2 3">
    <name type="scientific">Candidatus Acidulodesulfobacterium acidiphilum</name>
    <dbReference type="NCBI Taxonomy" id="2597224"/>
    <lineage>
        <taxon>Bacteria</taxon>
        <taxon>Deltaproteobacteria</taxon>
        <taxon>Candidatus Acidulodesulfobacterales</taxon>
        <taxon>Candidatus Acidulodesulfobacterium</taxon>
    </lineage>
</organism>
<dbReference type="SMART" id="SM00240">
    <property type="entry name" value="FHA"/>
    <property type="match status" value="1"/>
</dbReference>
<reference evidence="2 3" key="1">
    <citation type="submission" date="2019-01" db="EMBL/GenBank/DDBJ databases">
        <title>Insights into ecological role of a new deltaproteobacterial order Candidatus Sinidesulfobacterales (Sva0485) by metagenomics and metatranscriptomics.</title>
        <authorList>
            <person name="Tan S."/>
            <person name="Liu J."/>
            <person name="Fang Y."/>
            <person name="Hedlund B."/>
            <person name="Lian Z.-H."/>
            <person name="Huang L.-Y."/>
            <person name="Li J.-T."/>
            <person name="Huang L.-N."/>
            <person name="Li W.-J."/>
            <person name="Jiang H.-C."/>
            <person name="Dong H.-L."/>
            <person name="Shu W.-S."/>
        </authorList>
    </citation>
    <scope>NUCLEOTIDE SEQUENCE [LARGE SCALE GENOMIC DNA]</scope>
    <source>
        <strain evidence="2">AP4</strain>
    </source>
</reference>
<evidence type="ECO:0000259" key="1">
    <source>
        <dbReference type="PROSITE" id="PS50006"/>
    </source>
</evidence>
<dbReference type="SUPFAM" id="SSF49879">
    <property type="entry name" value="SMAD/FHA domain"/>
    <property type="match status" value="1"/>
</dbReference>
<dbReference type="CDD" id="cd00060">
    <property type="entry name" value="FHA"/>
    <property type="match status" value="1"/>
</dbReference>
<dbReference type="Pfam" id="PF00498">
    <property type="entry name" value="FHA"/>
    <property type="match status" value="1"/>
</dbReference>
<dbReference type="Proteomes" id="UP000322454">
    <property type="component" value="Unassembled WGS sequence"/>
</dbReference>
<comment type="caution">
    <text evidence="2">The sequence shown here is derived from an EMBL/GenBank/DDBJ whole genome shotgun (WGS) entry which is preliminary data.</text>
</comment>
<dbReference type="AlphaFoldDB" id="A0A520X7P4"/>
<dbReference type="EMBL" id="SHMQ01000043">
    <property type="protein sequence ID" value="RZV37168.1"/>
    <property type="molecule type" value="Genomic_DNA"/>
</dbReference>
<accession>A0A520X7P4</accession>
<feature type="domain" description="FHA" evidence="1">
    <location>
        <begin position="97"/>
        <end position="154"/>
    </location>
</feature>
<name>A0A520X7P4_9DELT</name>
<proteinExistence type="predicted"/>
<protein>
    <submittedName>
        <fullName evidence="2">FHA domain-containing protein</fullName>
    </submittedName>
</protein>
<dbReference type="InterPro" id="IPR008984">
    <property type="entry name" value="SMAD_FHA_dom_sf"/>
</dbReference>
<evidence type="ECO:0000313" key="3">
    <source>
        <dbReference type="Proteomes" id="UP000322454"/>
    </source>
</evidence>
<dbReference type="PROSITE" id="PS50006">
    <property type="entry name" value="FHA_DOMAIN"/>
    <property type="match status" value="1"/>
</dbReference>
<dbReference type="Gene3D" id="2.60.200.20">
    <property type="match status" value="1"/>
</dbReference>
<evidence type="ECO:0000313" key="2">
    <source>
        <dbReference type="EMBL" id="RZV37168.1"/>
    </source>
</evidence>
<sequence>MKICPVCRKKFTDDKKFCNIDGSELIDFEMTEENINLNKSSLNNIKTLNENQSGADGNLSEIKEKPERLAEFKPARLTFKIDGNLTDKFFDLKSNYLIAGRFDSSTGPIDIDLSGFSGDEHISRKHAKFIFENGKWFVSDAGSTNGVFVKSASAKKFSSRITEPVELNNGDEVSLGNMLFMFNF</sequence>
<dbReference type="InterPro" id="IPR000253">
    <property type="entry name" value="FHA_dom"/>
</dbReference>
<gene>
    <name evidence="2" type="ORF">EVJ48_09410</name>
</gene>